<accession>A0A9W6GV49</accession>
<evidence type="ECO:0000313" key="3">
    <source>
        <dbReference type="Proteomes" id="UP001144323"/>
    </source>
</evidence>
<dbReference type="EMBL" id="BSEC01000001">
    <property type="protein sequence ID" value="GLI93599.1"/>
    <property type="molecule type" value="Genomic_DNA"/>
</dbReference>
<comment type="caution">
    <text evidence="2">The sequence shown here is derived from an EMBL/GenBank/DDBJ whole genome shotgun (WGS) entry which is preliminary data.</text>
</comment>
<keyword evidence="2" id="KW-0238">DNA-binding</keyword>
<proteinExistence type="predicted"/>
<evidence type="ECO:0000259" key="1">
    <source>
        <dbReference type="Pfam" id="PF13264"/>
    </source>
</evidence>
<protein>
    <submittedName>
        <fullName evidence="2">DNA-binding protein</fullName>
    </submittedName>
</protein>
<dbReference type="Proteomes" id="UP001144323">
    <property type="component" value="Unassembled WGS sequence"/>
</dbReference>
<sequence length="463" mass="50189">MMMNKPTVATPSGEANTMAPWLELIADVRAGLPKMRPKAGHYMPSYSNEDPDDYRRRVNLAPWRPEFSDSLRALSSKPFQKPVSLGENAPAPIVAFADDVDGAGNNLHVFARKFFEAAVADGLCLLLVDHPPAEGLRTVKDYKDAGLKPYWSLYPASSILSLRTARVGARKEIVDLRLRECIIEPDGEFGEKEIVQVRRITPGAWELWRKNAAKPDDWEIVDSGEVASAVPQVGVNAIVLRTGEAQGDLATRPPLLDLAFAQVELWKALSNLAEVLEYSASPMLVAKNVGAEITGGGAVKVGPRACLQCGEDGDWKFIQPAAENIREIRDHAKDVIADMARLAMQPALVRPGATATEVGLQAAKAHSAIEAWALGLKDALQTAIARTIPFMVEPDRKAIGSWVPSVDVHSDFGSEIGKNEEARIIIDATKIGLLSTEVARAELLRRGVINSQSLSEETVGDGK</sequence>
<organism evidence="2 3">
    <name type="scientific">Methylocystis echinoides</name>
    <dbReference type="NCBI Taxonomy" id="29468"/>
    <lineage>
        <taxon>Bacteria</taxon>
        <taxon>Pseudomonadati</taxon>
        <taxon>Pseudomonadota</taxon>
        <taxon>Alphaproteobacteria</taxon>
        <taxon>Hyphomicrobiales</taxon>
        <taxon>Methylocystaceae</taxon>
        <taxon>Methylocystis</taxon>
    </lineage>
</organism>
<dbReference type="Pfam" id="PF13264">
    <property type="entry name" value="DUF4055"/>
    <property type="match status" value="1"/>
</dbReference>
<gene>
    <name evidence="2" type="ORF">LMG27198_25910</name>
</gene>
<keyword evidence="3" id="KW-1185">Reference proteome</keyword>
<dbReference type="AlphaFoldDB" id="A0A9W6GV49"/>
<reference evidence="2" key="1">
    <citation type="journal article" date="2023" name="Int. J. Syst. Evol. Microbiol.">
        <title>Methylocystis iwaonis sp. nov., a type II methane-oxidizing bacterium from surface soil of a rice paddy field in Japan, and emended description of the genus Methylocystis (ex Whittenbury et al. 1970) Bowman et al. 1993.</title>
        <authorList>
            <person name="Kaise H."/>
            <person name="Sawadogo J.B."/>
            <person name="Alam M.S."/>
            <person name="Ueno C."/>
            <person name="Dianou D."/>
            <person name="Shinjo R."/>
            <person name="Asakawa S."/>
        </authorList>
    </citation>
    <scope>NUCLEOTIDE SEQUENCE</scope>
    <source>
        <strain evidence="2">LMG27198</strain>
    </source>
</reference>
<evidence type="ECO:0000313" key="2">
    <source>
        <dbReference type="EMBL" id="GLI93599.1"/>
    </source>
</evidence>
<dbReference type="GO" id="GO:0003677">
    <property type="term" value="F:DNA binding"/>
    <property type="evidence" value="ECO:0007669"/>
    <property type="project" value="UniProtKB-KW"/>
</dbReference>
<dbReference type="RefSeq" id="WP_281803499.1">
    <property type="nucleotide sequence ID" value="NZ_BSEC01000001.1"/>
</dbReference>
<feature type="domain" description="DUF4055" evidence="1">
    <location>
        <begin position="254"/>
        <end position="390"/>
    </location>
</feature>
<name>A0A9W6GV49_9HYPH</name>
<dbReference type="InterPro" id="IPR025129">
    <property type="entry name" value="DUF4055"/>
</dbReference>